<proteinExistence type="inferred from homology"/>
<dbReference type="PANTHER" id="PTHR12358:SF54">
    <property type="entry name" value="SPHINGOSINE KINASE RELATED PROTEIN"/>
    <property type="match status" value="1"/>
</dbReference>
<comment type="caution">
    <text evidence="12">The sequence shown here is derived from an EMBL/GenBank/DDBJ whole genome shotgun (WGS) entry which is preliminary data.</text>
</comment>
<gene>
    <name evidence="12" type="ORF">FZC83_20815</name>
</gene>
<dbReference type="SUPFAM" id="SSF111331">
    <property type="entry name" value="NAD kinase/diacylglycerol kinase-like"/>
    <property type="match status" value="1"/>
</dbReference>
<organism evidence="12 13">
    <name type="scientific">Rossellomorea marisflavi</name>
    <dbReference type="NCBI Taxonomy" id="189381"/>
    <lineage>
        <taxon>Bacteria</taxon>
        <taxon>Bacillati</taxon>
        <taxon>Bacillota</taxon>
        <taxon>Bacilli</taxon>
        <taxon>Bacillales</taxon>
        <taxon>Bacillaceae</taxon>
        <taxon>Rossellomorea</taxon>
    </lineage>
</organism>
<keyword evidence="9" id="KW-0594">Phospholipid biosynthesis</keyword>
<dbReference type="InterPro" id="IPR045540">
    <property type="entry name" value="YegS/DAGK_C"/>
</dbReference>
<comment type="similarity">
    <text evidence="2">Belongs to the diacylglycerol/lipid kinase family.</text>
</comment>
<evidence type="ECO:0000256" key="4">
    <source>
        <dbReference type="ARBA" id="ARBA00022679"/>
    </source>
</evidence>
<evidence type="ECO:0000256" key="1">
    <source>
        <dbReference type="ARBA" id="ARBA00001946"/>
    </source>
</evidence>
<evidence type="ECO:0000313" key="12">
    <source>
        <dbReference type="EMBL" id="TYS48768.1"/>
    </source>
</evidence>
<evidence type="ECO:0000256" key="3">
    <source>
        <dbReference type="ARBA" id="ARBA00022516"/>
    </source>
</evidence>
<keyword evidence="8" id="KW-0443">Lipid metabolism</keyword>
<evidence type="ECO:0000259" key="11">
    <source>
        <dbReference type="PROSITE" id="PS50146"/>
    </source>
</evidence>
<evidence type="ECO:0000256" key="9">
    <source>
        <dbReference type="ARBA" id="ARBA00023209"/>
    </source>
</evidence>
<evidence type="ECO:0000256" key="7">
    <source>
        <dbReference type="ARBA" id="ARBA00022840"/>
    </source>
</evidence>
<dbReference type="Gene3D" id="3.40.50.10330">
    <property type="entry name" value="Probable inorganic polyphosphate/atp-NAD kinase, domain 1"/>
    <property type="match status" value="1"/>
</dbReference>
<comment type="cofactor">
    <cofactor evidence="1">
        <name>Mg(2+)</name>
        <dbReference type="ChEBI" id="CHEBI:18420"/>
    </cofactor>
</comment>
<keyword evidence="5" id="KW-0547">Nucleotide-binding</keyword>
<dbReference type="AlphaFoldDB" id="A0A5D4RG67"/>
<evidence type="ECO:0000256" key="8">
    <source>
        <dbReference type="ARBA" id="ARBA00023098"/>
    </source>
</evidence>
<protein>
    <submittedName>
        <fullName evidence="12">Diacylglycerol kinase family lipid kinase</fullName>
    </submittedName>
</protein>
<evidence type="ECO:0000256" key="10">
    <source>
        <dbReference type="ARBA" id="ARBA00023264"/>
    </source>
</evidence>
<evidence type="ECO:0000256" key="6">
    <source>
        <dbReference type="ARBA" id="ARBA00022777"/>
    </source>
</evidence>
<dbReference type="NCBIfam" id="TIGR00147">
    <property type="entry name" value="YegS/Rv2252/BmrU family lipid kinase"/>
    <property type="match status" value="1"/>
</dbReference>
<dbReference type="InterPro" id="IPR001206">
    <property type="entry name" value="Diacylglycerol_kinase_cat_dom"/>
</dbReference>
<dbReference type="GO" id="GO:0005524">
    <property type="term" value="F:ATP binding"/>
    <property type="evidence" value="ECO:0007669"/>
    <property type="project" value="UniProtKB-KW"/>
</dbReference>
<dbReference type="GO" id="GO:0016301">
    <property type="term" value="F:kinase activity"/>
    <property type="evidence" value="ECO:0007669"/>
    <property type="project" value="UniProtKB-KW"/>
</dbReference>
<dbReference type="InterPro" id="IPR050187">
    <property type="entry name" value="Lipid_Phosphate_FormReg"/>
</dbReference>
<dbReference type="PANTHER" id="PTHR12358">
    <property type="entry name" value="SPHINGOSINE KINASE"/>
    <property type="match status" value="1"/>
</dbReference>
<feature type="domain" description="DAGKc" evidence="11">
    <location>
        <begin position="4"/>
        <end position="137"/>
    </location>
</feature>
<dbReference type="EMBL" id="VTEQ01000009">
    <property type="protein sequence ID" value="TYS48768.1"/>
    <property type="molecule type" value="Genomic_DNA"/>
</dbReference>
<keyword evidence="10" id="KW-1208">Phospholipid metabolism</keyword>
<dbReference type="PROSITE" id="PS50146">
    <property type="entry name" value="DAGK"/>
    <property type="match status" value="1"/>
</dbReference>
<evidence type="ECO:0000256" key="2">
    <source>
        <dbReference type="ARBA" id="ARBA00005983"/>
    </source>
</evidence>
<evidence type="ECO:0000313" key="13">
    <source>
        <dbReference type="Proteomes" id="UP000322997"/>
    </source>
</evidence>
<dbReference type="Pfam" id="PF00781">
    <property type="entry name" value="DAGK_cat"/>
    <property type="match status" value="1"/>
</dbReference>
<dbReference type="GO" id="GO:0008654">
    <property type="term" value="P:phospholipid biosynthetic process"/>
    <property type="evidence" value="ECO:0007669"/>
    <property type="project" value="UniProtKB-KW"/>
</dbReference>
<accession>A0A5D4RG67</accession>
<dbReference type="InterPro" id="IPR016064">
    <property type="entry name" value="NAD/diacylglycerol_kinase_sf"/>
</dbReference>
<dbReference type="Gene3D" id="2.60.200.40">
    <property type="match status" value="1"/>
</dbReference>
<dbReference type="Pfam" id="PF19279">
    <property type="entry name" value="YegS_C"/>
    <property type="match status" value="1"/>
</dbReference>
<keyword evidence="6 12" id="KW-0418">Kinase</keyword>
<reference evidence="12 13" key="1">
    <citation type="submission" date="2019-08" db="EMBL/GenBank/DDBJ databases">
        <title>Bacillus genomes from the desert of Cuatro Cienegas, Coahuila.</title>
        <authorList>
            <person name="Olmedo-Alvarez G."/>
        </authorList>
    </citation>
    <scope>NUCLEOTIDE SEQUENCE [LARGE SCALE GENOMIC DNA]</scope>
    <source>
        <strain evidence="12 13">CH108_3D</strain>
    </source>
</reference>
<evidence type="ECO:0000256" key="5">
    <source>
        <dbReference type="ARBA" id="ARBA00022741"/>
    </source>
</evidence>
<keyword evidence="4" id="KW-0808">Transferase</keyword>
<sequence length="317" mass="35342">MRRGRAVKTFYLVNPAAKNRGSTEAWERFRMEQGIIHESFVTRHPSEVKQVVRDLVERYPDETLLLVGVGGDGTMKSIISASIGFPQVIIGYIPSGSGNDFARGYNWPRKPREAESRIKSGSRHAYLMDAGVFQLPAEPNGHFVNNIGIGFDARVAGRANHSPWKKRLNRVSLGKLIYPIILVREALTFQPFSLQVRRDAEESMYDKVWFMTVSNHPYFGGGMKIAPDAHPDDGMLDVTVVAGLGRLKLIAVFLSVFVGKHTVFKEVHTFRTREMVVQADGDPEIHADGESCGTLAVNGRMSIRVLPSSWKMMNGRG</sequence>
<keyword evidence="3" id="KW-0444">Lipid biosynthesis</keyword>
<keyword evidence="7" id="KW-0067">ATP-binding</keyword>
<dbReference type="InterPro" id="IPR005218">
    <property type="entry name" value="Diacylglycerol/lipid_kinase"/>
</dbReference>
<dbReference type="InterPro" id="IPR017438">
    <property type="entry name" value="ATP-NAD_kinase_N"/>
</dbReference>
<dbReference type="Proteomes" id="UP000322997">
    <property type="component" value="Unassembled WGS sequence"/>
</dbReference>
<name>A0A5D4RG67_9BACI</name>